<accession>A0A9X0DA64</accession>
<dbReference type="InterPro" id="IPR001612">
    <property type="entry name" value="Caveolin"/>
</dbReference>
<feature type="compositionally biased region" description="Basic and acidic residues" evidence="7">
    <location>
        <begin position="1"/>
        <end position="17"/>
    </location>
</feature>
<protein>
    <recommendedName>
        <fullName evidence="6">Caveolin</fullName>
    </recommendedName>
</protein>
<dbReference type="Pfam" id="PF01146">
    <property type="entry name" value="Caveolin"/>
    <property type="match status" value="1"/>
</dbReference>
<evidence type="ECO:0000256" key="6">
    <source>
        <dbReference type="RuleBase" id="RU000680"/>
    </source>
</evidence>
<comment type="function">
    <text evidence="6">May act as a scaffolding protein within caveolar membranes. Interacts directly with G-protein alpha subunits and can functionally regulate their activity.</text>
</comment>
<comment type="similarity">
    <text evidence="2 6">Belongs to the caveolin family.</text>
</comment>
<keyword evidence="3 6" id="KW-1003">Cell membrane</keyword>
<evidence type="ECO:0000256" key="7">
    <source>
        <dbReference type="SAM" id="MobiDB-lite"/>
    </source>
</evidence>
<reference evidence="9" key="1">
    <citation type="submission" date="2023-01" db="EMBL/GenBank/DDBJ databases">
        <title>Genome assembly of the deep-sea coral Lophelia pertusa.</title>
        <authorList>
            <person name="Herrera S."/>
            <person name="Cordes E."/>
        </authorList>
    </citation>
    <scope>NUCLEOTIDE SEQUENCE</scope>
    <source>
        <strain evidence="9">USNM1676648</strain>
        <tissue evidence="9">Polyp</tissue>
    </source>
</reference>
<dbReference type="EMBL" id="MU825399">
    <property type="protein sequence ID" value="KAJ7393012.1"/>
    <property type="molecule type" value="Genomic_DNA"/>
</dbReference>
<comment type="caution">
    <text evidence="9">The sequence shown here is derived from an EMBL/GenBank/DDBJ whole genome shotgun (WGS) entry which is preliminary data.</text>
</comment>
<keyword evidence="5 6" id="KW-0472">Membrane</keyword>
<keyword evidence="4 6" id="KW-0333">Golgi apparatus</keyword>
<dbReference type="GO" id="GO:0000139">
    <property type="term" value="C:Golgi membrane"/>
    <property type="evidence" value="ECO:0007669"/>
    <property type="project" value="UniProtKB-SubCell"/>
</dbReference>
<evidence type="ECO:0000256" key="4">
    <source>
        <dbReference type="ARBA" id="ARBA00023034"/>
    </source>
</evidence>
<dbReference type="AlphaFoldDB" id="A0A9X0DA64"/>
<dbReference type="OrthoDB" id="5917823at2759"/>
<organism evidence="9 10">
    <name type="scientific">Desmophyllum pertusum</name>
    <dbReference type="NCBI Taxonomy" id="174260"/>
    <lineage>
        <taxon>Eukaryota</taxon>
        <taxon>Metazoa</taxon>
        <taxon>Cnidaria</taxon>
        <taxon>Anthozoa</taxon>
        <taxon>Hexacorallia</taxon>
        <taxon>Scleractinia</taxon>
        <taxon>Caryophylliina</taxon>
        <taxon>Caryophylliidae</taxon>
        <taxon>Desmophyllum</taxon>
    </lineage>
</organism>
<evidence type="ECO:0000256" key="2">
    <source>
        <dbReference type="ARBA" id="ARBA00010988"/>
    </source>
</evidence>
<evidence type="ECO:0000256" key="5">
    <source>
        <dbReference type="ARBA" id="ARBA00023136"/>
    </source>
</evidence>
<evidence type="ECO:0000313" key="9">
    <source>
        <dbReference type="EMBL" id="KAJ7393012.1"/>
    </source>
</evidence>
<dbReference type="Proteomes" id="UP001163046">
    <property type="component" value="Unassembled WGS sequence"/>
</dbReference>
<evidence type="ECO:0000256" key="3">
    <source>
        <dbReference type="ARBA" id="ARBA00022475"/>
    </source>
</evidence>
<evidence type="ECO:0000256" key="8">
    <source>
        <dbReference type="SAM" id="Phobius"/>
    </source>
</evidence>
<keyword evidence="8" id="KW-1133">Transmembrane helix</keyword>
<feature type="transmembrane region" description="Helical" evidence="8">
    <location>
        <begin position="58"/>
        <end position="79"/>
    </location>
</feature>
<dbReference type="GO" id="GO:0005901">
    <property type="term" value="C:caveola"/>
    <property type="evidence" value="ECO:0007669"/>
    <property type="project" value="UniProtKB-SubCell"/>
</dbReference>
<feature type="region of interest" description="Disordered" evidence="7">
    <location>
        <begin position="1"/>
        <end position="20"/>
    </location>
</feature>
<evidence type="ECO:0000313" key="10">
    <source>
        <dbReference type="Proteomes" id="UP001163046"/>
    </source>
</evidence>
<comment type="subcellular location">
    <subcellularLocation>
        <location evidence="1 6">Cell membrane</location>
        <topology evidence="1 6">Peripheral membrane protein</topology>
    </subcellularLocation>
    <subcellularLocation>
        <location evidence="6">Golgi apparatus membrane</location>
        <topology evidence="6">Peripheral membrane protein</topology>
    </subcellularLocation>
    <subcellularLocation>
        <location evidence="6">Membrane</location>
        <location evidence="6">Caveola</location>
        <topology evidence="6">Peripheral membrane protein</topology>
    </subcellularLocation>
</comment>
<keyword evidence="8" id="KW-0812">Transmembrane</keyword>
<dbReference type="GO" id="GO:0070836">
    <property type="term" value="P:caveola assembly"/>
    <property type="evidence" value="ECO:0007669"/>
    <property type="project" value="InterPro"/>
</dbReference>
<keyword evidence="10" id="KW-1185">Reference proteome</keyword>
<sequence>MEMDQATDRAPENRDPHNNNAFVKVSYSDVICERAAVQIPQGSHQFTKIIFDKTLLGTYWFFTILLGAFLSFAFGFGLWSAELRDGLGGYSRRAWLVYFIGVRWQHLALHCKVLLRSFVHVIRKDFLQCEHKHLSRHYS</sequence>
<gene>
    <name evidence="9" type="ORF">OS493_008260</name>
</gene>
<name>A0A9X0DA64_9CNID</name>
<proteinExistence type="inferred from homology"/>
<evidence type="ECO:0000256" key="1">
    <source>
        <dbReference type="ARBA" id="ARBA00004202"/>
    </source>
</evidence>